<dbReference type="PANTHER" id="PTHR47456">
    <property type="entry name" value="PHD-TYPE DOMAIN-CONTAINING PROTEIN"/>
    <property type="match status" value="1"/>
</dbReference>
<dbReference type="AlphaFoldDB" id="A0A6F9DJQ9"/>
<dbReference type="GO" id="GO:0003700">
    <property type="term" value="F:DNA-binding transcription factor activity"/>
    <property type="evidence" value="ECO:0007669"/>
    <property type="project" value="InterPro"/>
</dbReference>
<feature type="region of interest" description="Disordered" evidence="1">
    <location>
        <begin position="442"/>
        <end position="507"/>
    </location>
</feature>
<dbReference type="Pfam" id="PF15299">
    <property type="entry name" value="ALS2CR8"/>
    <property type="match status" value="1"/>
</dbReference>
<gene>
    <name evidence="2" type="primary">LOC104265996-001</name>
</gene>
<protein>
    <submittedName>
        <fullName evidence="2">Uncharacterized protein LOC104265996</fullName>
    </submittedName>
</protein>
<feature type="compositionally biased region" description="Basic and acidic residues" evidence="1">
    <location>
        <begin position="124"/>
        <end position="135"/>
    </location>
</feature>
<feature type="compositionally biased region" description="Basic and acidic residues" evidence="1">
    <location>
        <begin position="472"/>
        <end position="485"/>
    </location>
</feature>
<organism evidence="2">
    <name type="scientific">Phallusia mammillata</name>
    <dbReference type="NCBI Taxonomy" id="59560"/>
    <lineage>
        <taxon>Eukaryota</taxon>
        <taxon>Metazoa</taxon>
        <taxon>Chordata</taxon>
        <taxon>Tunicata</taxon>
        <taxon>Ascidiacea</taxon>
        <taxon>Phlebobranchia</taxon>
        <taxon>Ascidiidae</taxon>
        <taxon>Phallusia</taxon>
    </lineage>
</organism>
<dbReference type="InterPro" id="IPR029309">
    <property type="entry name" value="CaRF"/>
</dbReference>
<feature type="compositionally biased region" description="Polar residues" evidence="1">
    <location>
        <begin position="493"/>
        <end position="507"/>
    </location>
</feature>
<dbReference type="EMBL" id="LR787321">
    <property type="protein sequence ID" value="CAB3263183.1"/>
    <property type="molecule type" value="mRNA"/>
</dbReference>
<sequence length="507" mass="58640">MEGLNMNIKTEAELTVVVCGSEEYNDVCSATEEKQPHKSELFSDDPRSKSFIHMETTSRMWVTSVAKAIEEVREYECQTQSKYIMQRRRSYDIDKARIRWDCTDNFPFKIVRVHKMECQHAKDRNKLYNDKRRSNSLDNPKPGAKRKKYKRYISAHVSKKTDCPAYIEILEAEIYPQYQLPLDATVRQKKTASQVLRYDLGTKNEDVYKEMFCRITFPALNAHKGHGFGEIQPTRHQLDSRLVDKIEEMVANGVSSMREIKQTLTDLVQELFTGKELPCKSHRRFWPTRKVICHHYVNACIRQNKVQIDGDNITLAPGRWDKPSAKDSVFYYYFATAADKPPRKRRSEPATQVIEEVVTTDAPEEEAEVYQESTYGNGSELMHAYTNFYEDQSQVAAAQEDVHRKVASSITNSLEEIYKGEMSSDIEEVKQHLEYALHKLNQSTETVETPRPNRYSGGSESKRPRLSIILCQDDKPLEDMAHDVQPEEDFRETVSTRSAQKRNGNAS</sequence>
<evidence type="ECO:0000313" key="2">
    <source>
        <dbReference type="EMBL" id="CAB3263183.1"/>
    </source>
</evidence>
<name>A0A6F9DJQ9_9ASCI</name>
<reference evidence="2" key="1">
    <citation type="submission" date="2020-04" db="EMBL/GenBank/DDBJ databases">
        <authorList>
            <person name="Neveu A P."/>
        </authorList>
    </citation>
    <scope>NUCLEOTIDE SEQUENCE</scope>
    <source>
        <tissue evidence="2">Whole embryo</tissue>
    </source>
</reference>
<feature type="region of interest" description="Disordered" evidence="1">
    <location>
        <begin position="124"/>
        <end position="149"/>
    </location>
</feature>
<accession>A0A6F9DJQ9</accession>
<proteinExistence type="evidence at transcript level"/>
<evidence type="ECO:0000256" key="1">
    <source>
        <dbReference type="SAM" id="MobiDB-lite"/>
    </source>
</evidence>
<dbReference type="PANTHER" id="PTHR47456:SF6">
    <property type="entry name" value="SI:DKEY-31C13.1"/>
    <property type="match status" value="1"/>
</dbReference>